<evidence type="ECO:0000256" key="8">
    <source>
        <dbReference type="ARBA" id="ARBA00023180"/>
    </source>
</evidence>
<feature type="transmembrane region" description="Helical" evidence="12">
    <location>
        <begin position="139"/>
        <end position="160"/>
    </location>
</feature>
<proteinExistence type="inferred from homology"/>
<dbReference type="GO" id="GO:0016020">
    <property type="term" value="C:membrane"/>
    <property type="evidence" value="ECO:0007669"/>
    <property type="project" value="UniProtKB-SubCell"/>
</dbReference>
<keyword evidence="3 12" id="KW-1133">Transmembrane helix</keyword>
<dbReference type="Pfam" id="PF00001">
    <property type="entry name" value="7tm_1"/>
    <property type="match status" value="1"/>
</dbReference>
<protein>
    <submittedName>
        <fullName evidence="14">Apelin receptor B</fullName>
    </submittedName>
</protein>
<feature type="transmembrane region" description="Helical" evidence="12">
    <location>
        <begin position="236"/>
        <end position="254"/>
    </location>
</feature>
<dbReference type="PROSITE" id="PS00237">
    <property type="entry name" value="G_PROTEIN_RECEP_F1_1"/>
    <property type="match status" value="1"/>
</dbReference>
<evidence type="ECO:0000256" key="11">
    <source>
        <dbReference type="SAM" id="MobiDB-lite"/>
    </source>
</evidence>
<name>A0AAD9B572_DISEL</name>
<evidence type="ECO:0000256" key="2">
    <source>
        <dbReference type="ARBA" id="ARBA00022692"/>
    </source>
</evidence>
<comment type="caution">
    <text evidence="14">The sequence shown here is derived from an EMBL/GenBank/DDBJ whole genome shotgun (WGS) entry which is preliminary data.</text>
</comment>
<keyword evidence="2 10" id="KW-0812">Transmembrane</keyword>
<dbReference type="PRINTS" id="PR00241">
    <property type="entry name" value="ANGIOTENSINR"/>
</dbReference>
<accession>A0AAD9B572</accession>
<comment type="subcellular location">
    <subcellularLocation>
        <location evidence="1">Membrane</location>
        <topology evidence="1">Multi-pass membrane protein</topology>
    </subcellularLocation>
</comment>
<feature type="transmembrane region" description="Helical" evidence="12">
    <location>
        <begin position="60"/>
        <end position="80"/>
    </location>
</feature>
<keyword evidence="9 10" id="KW-0807">Transducer</keyword>
<feature type="domain" description="G-protein coupled receptors family 1 profile" evidence="13">
    <location>
        <begin position="39"/>
        <end position="298"/>
    </location>
</feature>
<feature type="transmembrane region" description="Helical" evidence="12">
    <location>
        <begin position="27"/>
        <end position="48"/>
    </location>
</feature>
<dbReference type="GO" id="GO:0004930">
    <property type="term" value="F:G protein-coupled receptor activity"/>
    <property type="evidence" value="ECO:0007669"/>
    <property type="project" value="UniProtKB-KW"/>
</dbReference>
<dbReference type="GO" id="GO:0007127">
    <property type="term" value="P:meiosis I"/>
    <property type="evidence" value="ECO:0007669"/>
    <property type="project" value="TreeGrafter"/>
</dbReference>
<feature type="transmembrane region" description="Helical" evidence="12">
    <location>
        <begin position="187"/>
        <end position="215"/>
    </location>
</feature>
<evidence type="ECO:0000256" key="12">
    <source>
        <dbReference type="SAM" id="Phobius"/>
    </source>
</evidence>
<gene>
    <name evidence="14" type="ORF">KUDE01_002806</name>
</gene>
<dbReference type="SUPFAM" id="SSF81321">
    <property type="entry name" value="Family A G protein-coupled receptor-like"/>
    <property type="match status" value="1"/>
</dbReference>
<comment type="similarity">
    <text evidence="10">Belongs to the G-protein coupled receptor 1 family.</text>
</comment>
<dbReference type="InterPro" id="IPR000248">
    <property type="entry name" value="ATII_rcpt"/>
</dbReference>
<evidence type="ECO:0000256" key="3">
    <source>
        <dbReference type="ARBA" id="ARBA00022989"/>
    </source>
</evidence>
<dbReference type="Gene3D" id="1.20.1070.10">
    <property type="entry name" value="Rhodopsin 7-helix transmembrane proteins"/>
    <property type="match status" value="1"/>
</dbReference>
<keyword evidence="8" id="KW-0325">Glycoprotein</keyword>
<dbReference type="PROSITE" id="PS50262">
    <property type="entry name" value="G_PROTEIN_RECEP_F1_2"/>
    <property type="match status" value="1"/>
</dbReference>
<dbReference type="InterPro" id="IPR000276">
    <property type="entry name" value="GPCR_Rhodpsn"/>
</dbReference>
<dbReference type="InterPro" id="IPR017452">
    <property type="entry name" value="GPCR_Rhodpsn_7TM"/>
</dbReference>
<evidence type="ECO:0000256" key="1">
    <source>
        <dbReference type="ARBA" id="ARBA00004141"/>
    </source>
</evidence>
<dbReference type="CDD" id="cd15190">
    <property type="entry name" value="7tmA_Apelin_R"/>
    <property type="match status" value="1"/>
</dbReference>
<keyword evidence="4 10" id="KW-0297">G-protein coupled receptor</keyword>
<evidence type="ECO:0000259" key="13">
    <source>
        <dbReference type="PROSITE" id="PS50262"/>
    </source>
</evidence>
<feature type="region of interest" description="Disordered" evidence="11">
    <location>
        <begin position="1125"/>
        <end position="1165"/>
    </location>
</feature>
<dbReference type="InterPro" id="IPR052133">
    <property type="entry name" value="Immune_Signaling-Apoptosis_Reg"/>
</dbReference>
<reference evidence="14" key="1">
    <citation type="submission" date="2023-04" db="EMBL/GenBank/DDBJ databases">
        <title>Chromosome-level genome of Chaenocephalus aceratus.</title>
        <authorList>
            <person name="Park H."/>
        </authorList>
    </citation>
    <scope>NUCLEOTIDE SEQUENCE</scope>
    <source>
        <strain evidence="14">DE</strain>
        <tissue evidence="14">Muscle</tissue>
    </source>
</reference>
<sequence length="1181" mass="130257">MEATNESENSIMCDYSEWSPSYSVIPVLYMLIFILCLFGNGVVIFMVWRAQGKRRIADVYIGNLALADLTFVVTLPLWAVHTAMGYHWPFGVALCKISSYVVLLNMYASVFCLTCMSFDRYLAIVHSLSSTQLRTRGHTRACLTAIWLLSGLVAAPTLIFRTAKYDPTRNRTSCTMDFSLVKDQKNLWIAGLSISSSALGFLLPFLAMMVCYSFIGCTVTRHVNTLRKEDQRKRRLLKIITTLVVVFAACWMPFHIVKMASHLKLFPANCAFQRILLRAHPYAICLAYVNSCLNPFLYAFFDLHFRSQCLCLLNLKNETEGGFVATQQTFTAGIGKASGRMTDRAARRTDGPGFLTAFIDIHVKTNIGFAAVSEAVSGGVSSSCLKVATQAASAASALFRLNHQSRPVLYGKIEGLIQAITNRFPELPLPSHPHRGISRNLTRSGQDSQASRAAGFLFQALICFQAACRLAEECASEPVLKENTFTAPSKQSQSQDSLESLCKCLLNCCDSVWIPTVIKMCQEAPHAQILKHFYSILSSQFTLVPSLMPVFANKLASSGFFRLPLEHKGWLCAGNRHQHLNASCCGFLQKLSMCLLFQSDPAASSCQSDFEEVENTLLHNLPYLCCQLSDWSSLLCVTPGLQLSEYKGPRSTQYCMLLPDQTVFSSVVVLLQSAQGGCAPPRFVLRSALYLLAATQDKIPNLDRAPLSCISKVLSSQSFSSLYIHHPALLHFIYRYPDLVEKFGSLDMVCSREPPLAGRALGVLEVLLRAQRDFESDFCFSLRPAVLQALQRHMNSLPLLLKLLCMMEASDPPSSSSDSSKMDGVHFKLLYHGRLKPSDTESLLPALNFLYCCLSLSPAHCTDRAVSVLLSNSGLMDQLHLLLSSLVTLQRVHSSQVQKSISWSLDAAVQRLLVQKRNTENLSLVSLLRLLQALLDADLGSAVVSLTSGPGLVGPRPLGVEDGSLYPLGTRGAQCLSMTLSGLLLQNNELLIRASVNCLGSLLGFLQRRSPSTAKFLVCQPWSRFLVYCLLSSGESSSLHPVIEAVEWRGVKELSEEAAQSLRLLLTQIQRSVLQPPLTEEQKQRVRSVIMSLALHTPPNLPGNVLYPSSVKLIYGGLIISEETHKKGNGTHPTLRPVSPHKPSVRKQHPPPRLAPAGCHSSKESQPGAIVALAEWIQEIR</sequence>
<dbReference type="PANTHER" id="PTHR12044:SF14">
    <property type="entry name" value="MEIOTIC DOUBLE-STRANDED BREAK FORMATION PROTEIN 1"/>
    <property type="match status" value="1"/>
</dbReference>
<feature type="transmembrane region" description="Helical" evidence="12">
    <location>
        <begin position="100"/>
        <end position="118"/>
    </location>
</feature>
<organism evidence="14 15">
    <name type="scientific">Dissostichus eleginoides</name>
    <name type="common">Patagonian toothfish</name>
    <name type="synonym">Dissostichus amissus</name>
    <dbReference type="NCBI Taxonomy" id="100907"/>
    <lineage>
        <taxon>Eukaryota</taxon>
        <taxon>Metazoa</taxon>
        <taxon>Chordata</taxon>
        <taxon>Craniata</taxon>
        <taxon>Vertebrata</taxon>
        <taxon>Euteleostomi</taxon>
        <taxon>Actinopterygii</taxon>
        <taxon>Neopterygii</taxon>
        <taxon>Teleostei</taxon>
        <taxon>Neoteleostei</taxon>
        <taxon>Acanthomorphata</taxon>
        <taxon>Eupercaria</taxon>
        <taxon>Perciformes</taxon>
        <taxon>Notothenioidei</taxon>
        <taxon>Nototheniidae</taxon>
        <taxon>Dissostichus</taxon>
    </lineage>
</organism>
<dbReference type="EMBL" id="JASDAP010000027">
    <property type="protein sequence ID" value="KAK1877495.1"/>
    <property type="molecule type" value="Genomic_DNA"/>
</dbReference>
<feature type="non-terminal residue" evidence="14">
    <location>
        <position position="1"/>
    </location>
</feature>
<keyword evidence="7 10" id="KW-0675">Receptor</keyword>
<evidence type="ECO:0000313" key="15">
    <source>
        <dbReference type="Proteomes" id="UP001228049"/>
    </source>
</evidence>
<dbReference type="Proteomes" id="UP001228049">
    <property type="component" value="Unassembled WGS sequence"/>
</dbReference>
<dbReference type="AlphaFoldDB" id="A0AAD9B572"/>
<keyword evidence="5 12" id="KW-0472">Membrane</keyword>
<dbReference type="PRINTS" id="PR00237">
    <property type="entry name" value="GPCRRHODOPSN"/>
</dbReference>
<evidence type="ECO:0000256" key="7">
    <source>
        <dbReference type="ARBA" id="ARBA00023170"/>
    </source>
</evidence>
<evidence type="ECO:0000256" key="6">
    <source>
        <dbReference type="ARBA" id="ARBA00023157"/>
    </source>
</evidence>
<keyword evidence="15" id="KW-1185">Reference proteome</keyword>
<evidence type="ECO:0000256" key="9">
    <source>
        <dbReference type="ARBA" id="ARBA00023224"/>
    </source>
</evidence>
<evidence type="ECO:0000313" key="14">
    <source>
        <dbReference type="EMBL" id="KAK1877495.1"/>
    </source>
</evidence>
<keyword evidence="6" id="KW-1015">Disulfide bond</keyword>
<evidence type="ECO:0000256" key="10">
    <source>
        <dbReference type="RuleBase" id="RU000688"/>
    </source>
</evidence>
<dbReference type="PANTHER" id="PTHR12044">
    <property type="entry name" value="BCL2 INTERACTING MEDIATOR OF CELL DEATH"/>
    <property type="match status" value="1"/>
</dbReference>
<evidence type="ECO:0000256" key="5">
    <source>
        <dbReference type="ARBA" id="ARBA00023136"/>
    </source>
</evidence>
<evidence type="ECO:0000256" key="4">
    <source>
        <dbReference type="ARBA" id="ARBA00023040"/>
    </source>
</evidence>